<dbReference type="PANTHER" id="PTHR33376">
    <property type="match status" value="1"/>
</dbReference>
<evidence type="ECO:0008006" key="5">
    <source>
        <dbReference type="Google" id="ProtNLM"/>
    </source>
</evidence>
<keyword evidence="1 2" id="KW-0732">Signal</keyword>
<dbReference type="CDD" id="cd13670">
    <property type="entry name" value="PBP2_TRAP_Tp0957_like"/>
    <property type="match status" value="1"/>
</dbReference>
<evidence type="ECO:0000313" key="3">
    <source>
        <dbReference type="EMBL" id="KFN47139.1"/>
    </source>
</evidence>
<dbReference type="EMBL" id="AVCK01000012">
    <property type="protein sequence ID" value="KFN47139.1"/>
    <property type="molecule type" value="Genomic_DNA"/>
</dbReference>
<dbReference type="PATRIC" id="fig|1384056.3.peg.1059"/>
<sequence>MIQAPLARLLLALGLAFAVASPAAAQAIKIATLAPDGSAWMRELRAAAAEVKAGTDGRVDVKFYPGGVMGNDAVVLRKMRLGQLQGGVLTSSELSLVYPDAPVYSLPFLMSSWEEVEHVRKTVDPMLARGFDERGIRMLGVSGLGFAYMMGDKPLGSSGELAGRKLWVPQNDAVAARIFEMGGVNTIPLPIGDVFTSLQTGLVDTVVNTPSGAVVLQWHGKMKHMVDLPLTFVVGFLVIDDKAWKRLTPADQAVLAKAFADAGRRMDVNTRRDDAAALEAMKKQGLRVAPMDPAEARRWQALGTQLVTEMEAQRKISPEILAAVRRSLAEYRAR</sequence>
<dbReference type="InterPro" id="IPR038404">
    <property type="entry name" value="TRAP_DctP_sf"/>
</dbReference>
<evidence type="ECO:0000256" key="2">
    <source>
        <dbReference type="SAM" id="SignalP"/>
    </source>
</evidence>
<proteinExistence type="predicted"/>
<dbReference type="PANTHER" id="PTHR33376:SF5">
    <property type="entry name" value="EXTRACYTOPLASMIC SOLUTE RECEPTOR PROTEIN"/>
    <property type="match status" value="1"/>
</dbReference>
<protein>
    <recommendedName>
        <fullName evidence="5">C4-dicarboxylate ABC transporter</fullName>
    </recommendedName>
</protein>
<dbReference type="Proteomes" id="UP000029393">
    <property type="component" value="Unassembled WGS sequence"/>
</dbReference>
<dbReference type="InterPro" id="IPR018389">
    <property type="entry name" value="DctP_fam"/>
</dbReference>
<dbReference type="Pfam" id="PF03480">
    <property type="entry name" value="DctP"/>
    <property type="match status" value="1"/>
</dbReference>
<organism evidence="3 4">
    <name type="scientific">Arenimonas metalli CF5-1</name>
    <dbReference type="NCBI Taxonomy" id="1384056"/>
    <lineage>
        <taxon>Bacteria</taxon>
        <taxon>Pseudomonadati</taxon>
        <taxon>Pseudomonadota</taxon>
        <taxon>Gammaproteobacteria</taxon>
        <taxon>Lysobacterales</taxon>
        <taxon>Lysobacteraceae</taxon>
        <taxon>Arenimonas</taxon>
    </lineage>
</organism>
<comment type="caution">
    <text evidence="3">The sequence shown here is derived from an EMBL/GenBank/DDBJ whole genome shotgun (WGS) entry which is preliminary data.</text>
</comment>
<feature type="chain" id="PRO_5001869405" description="C4-dicarboxylate ABC transporter" evidence="2">
    <location>
        <begin position="26"/>
        <end position="334"/>
    </location>
</feature>
<dbReference type="RefSeq" id="WP_052575158.1">
    <property type="nucleotide sequence ID" value="NZ_AVCK01000012.1"/>
</dbReference>
<accession>A0A091B8G7</accession>
<dbReference type="NCBIfam" id="NF037995">
    <property type="entry name" value="TRAP_S1"/>
    <property type="match status" value="1"/>
</dbReference>
<reference evidence="3 4" key="1">
    <citation type="submission" date="2013-09" db="EMBL/GenBank/DDBJ databases">
        <title>Genome sequencing of Arenimonas metalli.</title>
        <authorList>
            <person name="Chen F."/>
            <person name="Wang G."/>
        </authorList>
    </citation>
    <scope>NUCLEOTIDE SEQUENCE [LARGE SCALE GENOMIC DNA]</scope>
    <source>
        <strain evidence="3 4">CF5-1</strain>
    </source>
</reference>
<evidence type="ECO:0000313" key="4">
    <source>
        <dbReference type="Proteomes" id="UP000029393"/>
    </source>
</evidence>
<dbReference type="AlphaFoldDB" id="A0A091B8G7"/>
<keyword evidence="4" id="KW-1185">Reference proteome</keyword>
<gene>
    <name evidence="3" type="ORF">N787_02210</name>
</gene>
<dbReference type="GO" id="GO:0055085">
    <property type="term" value="P:transmembrane transport"/>
    <property type="evidence" value="ECO:0007669"/>
    <property type="project" value="InterPro"/>
</dbReference>
<dbReference type="STRING" id="1384056.N787_02210"/>
<feature type="signal peptide" evidence="2">
    <location>
        <begin position="1"/>
        <end position="25"/>
    </location>
</feature>
<dbReference type="eggNOG" id="COG1638">
    <property type="taxonomic scope" value="Bacteria"/>
</dbReference>
<name>A0A091B8G7_9GAMM</name>
<evidence type="ECO:0000256" key="1">
    <source>
        <dbReference type="ARBA" id="ARBA00022729"/>
    </source>
</evidence>
<dbReference type="Gene3D" id="3.40.190.170">
    <property type="entry name" value="Bacterial extracellular solute-binding protein, family 7"/>
    <property type="match status" value="1"/>
</dbReference>